<dbReference type="STRING" id="869209.Tresu_1089"/>
<dbReference type="OrthoDB" id="1729969at2"/>
<dbReference type="HOGENOM" id="CLU_1864280_0_0_12"/>
<reference evidence="1 2" key="1">
    <citation type="journal article" date="2011" name="Stand. Genomic Sci.">
        <title>Complete genome sequence of Treponema succinifaciens type strain (6091).</title>
        <authorList>
            <person name="Han C."/>
            <person name="Gronow S."/>
            <person name="Teshima H."/>
            <person name="Lapidus A."/>
            <person name="Nolan M."/>
            <person name="Lucas S."/>
            <person name="Hammon N."/>
            <person name="Deshpande S."/>
            <person name="Cheng J.F."/>
            <person name="Zeytun A."/>
            <person name="Tapia R."/>
            <person name="Goodwin L."/>
            <person name="Pitluck S."/>
            <person name="Liolios K."/>
            <person name="Pagani I."/>
            <person name="Ivanova N."/>
            <person name="Mavromatis K."/>
            <person name="Mikhailova N."/>
            <person name="Huntemann M."/>
            <person name="Pati A."/>
            <person name="Chen A."/>
            <person name="Palaniappan K."/>
            <person name="Land M."/>
            <person name="Hauser L."/>
            <person name="Brambilla E.M."/>
            <person name="Rohde M."/>
            <person name="Goker M."/>
            <person name="Woyke T."/>
            <person name="Bristow J."/>
            <person name="Eisen J.A."/>
            <person name="Markowitz V."/>
            <person name="Hugenholtz P."/>
            <person name="Kyrpides N.C."/>
            <person name="Klenk H.P."/>
            <person name="Detter J.C."/>
        </authorList>
    </citation>
    <scope>NUCLEOTIDE SEQUENCE [LARGE SCALE GENOMIC DNA]</scope>
    <source>
        <strain evidence="2">ATCC 33096 / DSM 2489 / 6091</strain>
    </source>
</reference>
<reference evidence="2" key="2">
    <citation type="submission" date="2011-04" db="EMBL/GenBank/DDBJ databases">
        <title>The complete genome of chromosome of Treponema succinifaciens DSM 2489.</title>
        <authorList>
            <person name="Lucas S."/>
            <person name="Copeland A."/>
            <person name="Lapidus A."/>
            <person name="Bruce D."/>
            <person name="Goodwin L."/>
            <person name="Pitluck S."/>
            <person name="Peters L."/>
            <person name="Kyrpides N."/>
            <person name="Mavromatis K."/>
            <person name="Ivanova N."/>
            <person name="Ovchinnikova G."/>
            <person name="Teshima H."/>
            <person name="Detter J.C."/>
            <person name="Tapia R."/>
            <person name="Han C."/>
            <person name="Land M."/>
            <person name="Hauser L."/>
            <person name="Markowitz V."/>
            <person name="Cheng J.-F."/>
            <person name="Hugenholtz P."/>
            <person name="Woyke T."/>
            <person name="Wu D."/>
            <person name="Gronow S."/>
            <person name="Wellnitz S."/>
            <person name="Brambilla E."/>
            <person name="Klenk H.-P."/>
            <person name="Eisen J.A."/>
        </authorList>
    </citation>
    <scope>NUCLEOTIDE SEQUENCE [LARGE SCALE GENOMIC DNA]</scope>
    <source>
        <strain evidence="2">ATCC 33096 / DSM 2489 / 6091</strain>
    </source>
</reference>
<accession>F2NVM5</accession>
<dbReference type="eggNOG" id="ENOG502ZUX8">
    <property type="taxonomic scope" value="Bacteria"/>
</dbReference>
<sequence length="137" mass="16186">MKYFMVTAKCGHVGNNNYYKGTLFFKANNGKEAARLARERPRVKHDQKDAILSVTEINSIIFEAGRELNHKIHYYTCETVQEQRMYMAEIADNIFVEDWVSEESKKYAKKHSLRNAYNMDPAYESYKNRKYVDYYAA</sequence>
<evidence type="ECO:0000313" key="2">
    <source>
        <dbReference type="Proteomes" id="UP000006852"/>
    </source>
</evidence>
<gene>
    <name evidence="1" type="ordered locus">Tresu_1089</name>
</gene>
<evidence type="ECO:0000313" key="1">
    <source>
        <dbReference type="EMBL" id="AEB14004.1"/>
    </source>
</evidence>
<proteinExistence type="predicted"/>
<protein>
    <submittedName>
        <fullName evidence="1">Uncharacterized protein</fullName>
    </submittedName>
</protein>
<dbReference type="EMBL" id="CP002631">
    <property type="protein sequence ID" value="AEB14004.1"/>
    <property type="molecule type" value="Genomic_DNA"/>
</dbReference>
<dbReference type="GeneID" id="302998251"/>
<dbReference type="Proteomes" id="UP000006852">
    <property type="component" value="Chromosome"/>
</dbReference>
<dbReference type="RefSeq" id="WP_013701293.1">
    <property type="nucleotide sequence ID" value="NC_015385.1"/>
</dbReference>
<name>F2NVM5_TRES6</name>
<dbReference type="AlphaFoldDB" id="F2NVM5"/>
<dbReference type="KEGG" id="tsu:Tresu_1089"/>
<organism evidence="1 2">
    <name type="scientific">Treponema succinifaciens (strain ATCC 33096 / DSM 2489 / 6091)</name>
    <dbReference type="NCBI Taxonomy" id="869209"/>
    <lineage>
        <taxon>Bacteria</taxon>
        <taxon>Pseudomonadati</taxon>
        <taxon>Spirochaetota</taxon>
        <taxon>Spirochaetia</taxon>
        <taxon>Spirochaetales</taxon>
        <taxon>Treponemataceae</taxon>
        <taxon>Treponema</taxon>
    </lineage>
</organism>
<keyword evidence="2" id="KW-1185">Reference proteome</keyword>